<keyword evidence="1" id="KW-0812">Transmembrane</keyword>
<feature type="transmembrane region" description="Helical" evidence="1">
    <location>
        <begin position="117"/>
        <end position="136"/>
    </location>
</feature>
<name>A0AAP7IGG2_9STAP</name>
<keyword evidence="1" id="KW-1133">Transmembrane helix</keyword>
<feature type="transmembrane region" description="Helical" evidence="1">
    <location>
        <begin position="62"/>
        <end position="82"/>
    </location>
</feature>
<keyword evidence="1" id="KW-0472">Membrane</keyword>
<proteinExistence type="predicted"/>
<evidence type="ECO:0000313" key="3">
    <source>
        <dbReference type="Proteomes" id="UP000095464"/>
    </source>
</evidence>
<dbReference type="Proteomes" id="UP000095464">
    <property type="component" value="Unassembled WGS sequence"/>
</dbReference>
<evidence type="ECO:0008006" key="4">
    <source>
        <dbReference type="Google" id="ProtNLM"/>
    </source>
</evidence>
<comment type="caution">
    <text evidence="2">The sequence shown here is derived from an EMBL/GenBank/DDBJ whole genome shotgun (WGS) entry which is preliminary data.</text>
</comment>
<reference evidence="3" key="1">
    <citation type="submission" date="2015-11" db="EMBL/GenBank/DDBJ databases">
        <title>Genomic diversity of Staphylococcus saprophyticus strains from urinary tract infections, animal surfaces, and fermented foods.</title>
        <authorList>
            <person name="Wolfe B.E."/>
        </authorList>
    </citation>
    <scope>NUCLEOTIDE SEQUENCE [LARGE SCALE GENOMIC DNA]</scope>
    <source>
        <strain evidence="3">738_7</strain>
    </source>
</reference>
<dbReference type="RefSeq" id="WP_069854359.1">
    <property type="nucleotide sequence ID" value="NZ_LNPX01000004.1"/>
</dbReference>
<protein>
    <recommendedName>
        <fullName evidence="4">DUF3899 domain-containing protein</fullName>
    </recommendedName>
</protein>
<dbReference type="EMBL" id="LNPX01000004">
    <property type="protein sequence ID" value="OEK58958.1"/>
    <property type="molecule type" value="Genomic_DNA"/>
</dbReference>
<evidence type="ECO:0000256" key="1">
    <source>
        <dbReference type="SAM" id="Phobius"/>
    </source>
</evidence>
<organism evidence="2 3">
    <name type="scientific">Staphylococcus equorum</name>
    <dbReference type="NCBI Taxonomy" id="246432"/>
    <lineage>
        <taxon>Bacteria</taxon>
        <taxon>Bacillati</taxon>
        <taxon>Bacillota</taxon>
        <taxon>Bacilli</taxon>
        <taxon>Bacillales</taxon>
        <taxon>Staphylococcaceae</taxon>
        <taxon>Staphylococcus</taxon>
    </lineage>
</organism>
<accession>A0AAP7IGG2</accession>
<feature type="transmembrane region" description="Helical" evidence="1">
    <location>
        <begin position="32"/>
        <end position="56"/>
    </location>
</feature>
<sequence length="137" mass="15451">MYKSKGLNVSYKPSETASIALEKNSEHKKTMAYIGIITMAISLLLILSNLFSIHLATTTFSLIRFTIIIALNLFVVVSFIIINEKRKDIIKYDFEGQKSDEDREILHLGYPKNDLKIIGVALLIIALQILDLVINLV</sequence>
<dbReference type="AlphaFoldDB" id="A0AAP7IGG2"/>
<evidence type="ECO:0000313" key="2">
    <source>
        <dbReference type="EMBL" id="OEK58958.1"/>
    </source>
</evidence>
<gene>
    <name evidence="2" type="ORF">ASS94_01130</name>
</gene>